<gene>
    <name evidence="1" type="ORF">DNK47_01100</name>
</gene>
<evidence type="ECO:0000313" key="1">
    <source>
        <dbReference type="EMBL" id="RAO95209.1"/>
    </source>
</evidence>
<sequence>MSNHICTCEWTEKLIKIRFRNAPPVVKQPAPEEVKKTIQPAESPQKLMEEIIKKEQYDGCSLLTSRRNTWWYVCSKKENSHKPTFYNYNKFRKAPHSKVMKVVSFSSKEMTFEDRSTEDLKFSPFYWMGKFGGGTLTPETECSFKEIGTGNQVTYTLNCKNHDVQTGIQLEKIKSQ</sequence>
<protein>
    <submittedName>
        <fullName evidence="1">Uncharacterized protein</fullName>
    </submittedName>
</protein>
<comment type="caution">
    <text evidence="1">The sequence shown here is derived from an EMBL/GenBank/DDBJ whole genome shotgun (WGS) entry which is preliminary data.</text>
</comment>
<dbReference type="RefSeq" id="WP_112665165.1">
    <property type="nucleotide sequence ID" value="NZ_QKVO01000002.1"/>
</dbReference>
<keyword evidence="2" id="KW-1185">Reference proteome</keyword>
<dbReference type="Proteomes" id="UP000249762">
    <property type="component" value="Unassembled WGS sequence"/>
</dbReference>
<dbReference type="EMBL" id="QKVO01000002">
    <property type="protein sequence ID" value="RAO95209.1"/>
    <property type="molecule type" value="Genomic_DNA"/>
</dbReference>
<organism evidence="1 2">
    <name type="scientific">Mycoplasma wenyonii</name>
    <dbReference type="NCBI Taxonomy" id="65123"/>
    <lineage>
        <taxon>Bacteria</taxon>
        <taxon>Bacillati</taxon>
        <taxon>Mycoplasmatota</taxon>
        <taxon>Mollicutes</taxon>
        <taxon>Mycoplasmataceae</taxon>
        <taxon>Mycoplasma</taxon>
    </lineage>
</organism>
<reference evidence="2" key="1">
    <citation type="submission" date="2018-06" db="EMBL/GenBank/DDBJ databases">
        <authorList>
            <person name="Martinez Ocampo F."/>
            <person name="Quiroz Castaneda R.E."/>
            <person name="Rojas Lopez X."/>
        </authorList>
    </citation>
    <scope>NUCLEOTIDE SEQUENCE [LARGE SCALE GENOMIC DNA]</scope>
    <source>
        <strain evidence="2">INIFAP02</strain>
    </source>
</reference>
<evidence type="ECO:0000313" key="2">
    <source>
        <dbReference type="Proteomes" id="UP000249762"/>
    </source>
</evidence>
<dbReference type="AlphaFoldDB" id="A0A328PVP6"/>
<accession>A0A328PVP6</accession>
<dbReference type="OrthoDB" id="403124at2"/>
<name>A0A328PVP6_9MOLU</name>
<proteinExistence type="predicted"/>